<gene>
    <name evidence="2" type="ORF">SAMN02745217_00990</name>
</gene>
<protein>
    <submittedName>
        <fullName evidence="2">Uncharacterized protein</fullName>
    </submittedName>
</protein>
<dbReference type="OrthoDB" id="1895591at2"/>
<dbReference type="EMBL" id="FRFD01000003">
    <property type="protein sequence ID" value="SHO45540.1"/>
    <property type="molecule type" value="Genomic_DNA"/>
</dbReference>
<dbReference type="STRING" id="1121345.SAMN02745217_00990"/>
<evidence type="ECO:0000256" key="1">
    <source>
        <dbReference type="SAM" id="Phobius"/>
    </source>
</evidence>
<organism evidence="2 3">
    <name type="scientific">Anaerocolumna xylanovorans DSM 12503</name>
    <dbReference type="NCBI Taxonomy" id="1121345"/>
    <lineage>
        <taxon>Bacteria</taxon>
        <taxon>Bacillati</taxon>
        <taxon>Bacillota</taxon>
        <taxon>Clostridia</taxon>
        <taxon>Lachnospirales</taxon>
        <taxon>Lachnospiraceae</taxon>
        <taxon>Anaerocolumna</taxon>
    </lineage>
</organism>
<evidence type="ECO:0000313" key="3">
    <source>
        <dbReference type="Proteomes" id="UP000184612"/>
    </source>
</evidence>
<feature type="transmembrane region" description="Helical" evidence="1">
    <location>
        <begin position="12"/>
        <end position="33"/>
    </location>
</feature>
<evidence type="ECO:0000313" key="2">
    <source>
        <dbReference type="EMBL" id="SHO45540.1"/>
    </source>
</evidence>
<dbReference type="RefSeq" id="WP_073587629.1">
    <property type="nucleotide sequence ID" value="NZ_FRFD01000003.1"/>
</dbReference>
<accession>A0A1M7Y1B6</accession>
<keyword evidence="1" id="KW-0472">Membrane</keyword>
<name>A0A1M7Y1B6_9FIRM</name>
<keyword evidence="1" id="KW-0812">Transmembrane</keyword>
<dbReference type="AlphaFoldDB" id="A0A1M7Y1B6"/>
<proteinExistence type="predicted"/>
<keyword evidence="3" id="KW-1185">Reference proteome</keyword>
<reference evidence="2 3" key="1">
    <citation type="submission" date="2016-12" db="EMBL/GenBank/DDBJ databases">
        <authorList>
            <person name="Song W.-J."/>
            <person name="Kurnit D.M."/>
        </authorList>
    </citation>
    <scope>NUCLEOTIDE SEQUENCE [LARGE SCALE GENOMIC DNA]</scope>
    <source>
        <strain evidence="2 3">DSM 12503</strain>
    </source>
</reference>
<sequence length="183" mass="21057">MDKIKVLYKKAPFLLILTLGFIMVLLIFFISVLSVPSDTDDYKEYKRILKTTGYTDNPLLANFPVSIPDNARDTAFYYTPRFLQGGEVWSLSYKTDIAEVISREEAFRAKAVWIGATSDYEAAEYGVTDSDFSYAGYDVLPEDFTVYLFYSKPYKENNWNHGSISMAAVSIEKRQLIFYAEDW</sequence>
<keyword evidence="1" id="KW-1133">Transmembrane helix</keyword>
<dbReference type="Proteomes" id="UP000184612">
    <property type="component" value="Unassembled WGS sequence"/>
</dbReference>